<comment type="caution">
    <text evidence="2">The sequence shown here is derived from an EMBL/GenBank/DDBJ whole genome shotgun (WGS) entry which is preliminary data.</text>
</comment>
<evidence type="ECO:0000256" key="1">
    <source>
        <dbReference type="SAM" id="Phobius"/>
    </source>
</evidence>
<gene>
    <name evidence="2" type="primary">ncsA</name>
    <name evidence="2" type="ORF">SNAT2548_LOCUS26131</name>
</gene>
<dbReference type="OrthoDB" id="10342067at2759"/>
<evidence type="ECO:0000313" key="2">
    <source>
        <dbReference type="EMBL" id="CAE7467347.1"/>
    </source>
</evidence>
<accession>A0A812S759</accession>
<proteinExistence type="predicted"/>
<dbReference type="EMBL" id="CAJNDS010002419">
    <property type="protein sequence ID" value="CAE7467347.1"/>
    <property type="molecule type" value="Genomic_DNA"/>
</dbReference>
<keyword evidence="1" id="KW-0472">Membrane</keyword>
<evidence type="ECO:0000313" key="3">
    <source>
        <dbReference type="Proteomes" id="UP000604046"/>
    </source>
</evidence>
<keyword evidence="1" id="KW-0812">Transmembrane</keyword>
<reference evidence="2" key="1">
    <citation type="submission" date="2021-02" db="EMBL/GenBank/DDBJ databases">
        <authorList>
            <person name="Dougan E. K."/>
            <person name="Rhodes N."/>
            <person name="Thang M."/>
            <person name="Chan C."/>
        </authorList>
    </citation>
    <scope>NUCLEOTIDE SEQUENCE</scope>
</reference>
<dbReference type="Proteomes" id="UP000604046">
    <property type="component" value="Unassembled WGS sequence"/>
</dbReference>
<feature type="transmembrane region" description="Helical" evidence="1">
    <location>
        <begin position="67"/>
        <end position="96"/>
    </location>
</feature>
<sequence>MQWRLVAALRSGDEGGARTMLQEASTIVLYDVVFCIYVLLFAAGVIFCCLGIGWWQTCDVDSWNPFWAAFLLLIFGLWSIIFSCCWGFSLGCWGFLEGLGVSSSVGRLFFGTAGPAGPAPTPPRQARQSCREMARAELGPVAAQAFQGAAPSAPP</sequence>
<dbReference type="AlphaFoldDB" id="A0A812S759"/>
<protein>
    <submittedName>
        <fullName evidence="2">NcsA protein</fullName>
    </submittedName>
</protein>
<keyword evidence="1" id="KW-1133">Transmembrane helix</keyword>
<feature type="transmembrane region" description="Helical" evidence="1">
    <location>
        <begin position="28"/>
        <end position="55"/>
    </location>
</feature>
<keyword evidence="3" id="KW-1185">Reference proteome</keyword>
<name>A0A812S759_9DINO</name>
<organism evidence="2 3">
    <name type="scientific">Symbiodinium natans</name>
    <dbReference type="NCBI Taxonomy" id="878477"/>
    <lineage>
        <taxon>Eukaryota</taxon>
        <taxon>Sar</taxon>
        <taxon>Alveolata</taxon>
        <taxon>Dinophyceae</taxon>
        <taxon>Suessiales</taxon>
        <taxon>Symbiodiniaceae</taxon>
        <taxon>Symbiodinium</taxon>
    </lineage>
</organism>